<organism evidence="1 2">
    <name type="scientific">Paeniglutamicibacter sulfureus</name>
    <dbReference type="NCBI Taxonomy" id="43666"/>
    <lineage>
        <taxon>Bacteria</taxon>
        <taxon>Bacillati</taxon>
        <taxon>Actinomycetota</taxon>
        <taxon>Actinomycetes</taxon>
        <taxon>Micrococcales</taxon>
        <taxon>Micrococcaceae</taxon>
        <taxon>Paeniglutamicibacter</taxon>
    </lineage>
</organism>
<evidence type="ECO:0000313" key="1">
    <source>
        <dbReference type="EMBL" id="MDR7356313.1"/>
    </source>
</evidence>
<reference evidence="1 2" key="1">
    <citation type="submission" date="2023-07" db="EMBL/GenBank/DDBJ databases">
        <title>Sequencing the genomes of 1000 actinobacteria strains.</title>
        <authorList>
            <person name="Klenk H.-P."/>
        </authorList>
    </citation>
    <scope>NUCLEOTIDE SEQUENCE [LARGE SCALE GENOMIC DNA]</scope>
    <source>
        <strain evidence="1 2">DSM 20167</strain>
    </source>
</reference>
<sequence>MNEWSNNLLISMSGMQKGGTDRERGSKDHESGIEMLALSVNPLSPELCWTRPLTDWLARQLCQFKLLFGENPKRKGWIAHGNNAGRGPDCDPLFTQVESAAKLSDALLENDPKNRRPQ</sequence>
<dbReference type="EMBL" id="JAVDYI010000001">
    <property type="protein sequence ID" value="MDR7356313.1"/>
    <property type="molecule type" value="Genomic_DNA"/>
</dbReference>
<dbReference type="Proteomes" id="UP001183817">
    <property type="component" value="Unassembled WGS sequence"/>
</dbReference>
<keyword evidence="2" id="KW-1185">Reference proteome</keyword>
<dbReference type="RefSeq" id="WP_310287001.1">
    <property type="nucleotide sequence ID" value="NZ_BAAAWO010000001.1"/>
</dbReference>
<dbReference type="InterPro" id="IPR046080">
    <property type="entry name" value="DUF6098"/>
</dbReference>
<accession>A0ABU2BCI8</accession>
<proteinExistence type="predicted"/>
<gene>
    <name evidence="1" type="ORF">J2S64_000004</name>
</gene>
<evidence type="ECO:0000313" key="2">
    <source>
        <dbReference type="Proteomes" id="UP001183817"/>
    </source>
</evidence>
<protein>
    <submittedName>
        <fullName evidence="1">Uncharacterized protein</fullName>
    </submittedName>
</protein>
<comment type="caution">
    <text evidence="1">The sequence shown here is derived from an EMBL/GenBank/DDBJ whole genome shotgun (WGS) entry which is preliminary data.</text>
</comment>
<dbReference type="Pfam" id="PF19593">
    <property type="entry name" value="DUF6098"/>
    <property type="match status" value="1"/>
</dbReference>
<name>A0ABU2BCI8_9MICC</name>